<dbReference type="EMBL" id="DSOL01000265">
    <property type="protein sequence ID" value="HEN28827.1"/>
    <property type="molecule type" value="Genomic_DNA"/>
</dbReference>
<evidence type="ECO:0000256" key="1">
    <source>
        <dbReference type="ARBA" id="ARBA00004141"/>
    </source>
</evidence>
<keyword evidence="3 5" id="KW-1133">Transmembrane helix</keyword>
<dbReference type="AlphaFoldDB" id="A0A7C2K3F8"/>
<name>A0A7C2K3F8_UNCW3</name>
<keyword evidence="2 5" id="KW-0812">Transmembrane</keyword>
<comment type="caution">
    <text evidence="7">The sequence shown here is derived from an EMBL/GenBank/DDBJ whole genome shotgun (WGS) entry which is preliminary data.</text>
</comment>
<reference evidence="7" key="1">
    <citation type="journal article" date="2020" name="mSystems">
        <title>Genome- and Community-Level Interaction Insights into Carbon Utilization and Element Cycling Functions of Hydrothermarchaeota in Hydrothermal Sediment.</title>
        <authorList>
            <person name="Zhou Z."/>
            <person name="Liu Y."/>
            <person name="Xu W."/>
            <person name="Pan J."/>
            <person name="Luo Z.H."/>
            <person name="Li M."/>
        </authorList>
    </citation>
    <scope>NUCLEOTIDE SEQUENCE [LARGE SCALE GENOMIC DNA]</scope>
    <source>
        <strain evidence="7">SpSt-34</strain>
        <strain evidence="8">SpSt-69</strain>
    </source>
</reference>
<feature type="transmembrane region" description="Helical" evidence="5">
    <location>
        <begin position="76"/>
        <end position="100"/>
    </location>
</feature>
<evidence type="ECO:0000256" key="5">
    <source>
        <dbReference type="SAM" id="Phobius"/>
    </source>
</evidence>
<comment type="subcellular location">
    <subcellularLocation>
        <location evidence="1">Membrane</location>
        <topology evidence="1">Multi-pass membrane protein</topology>
    </subcellularLocation>
</comment>
<dbReference type="EMBL" id="DTDJ01000047">
    <property type="protein sequence ID" value="HGL18220.1"/>
    <property type="molecule type" value="Genomic_DNA"/>
</dbReference>
<evidence type="ECO:0000313" key="8">
    <source>
        <dbReference type="EMBL" id="HGL18220.1"/>
    </source>
</evidence>
<evidence type="ECO:0000256" key="4">
    <source>
        <dbReference type="ARBA" id="ARBA00023136"/>
    </source>
</evidence>
<protein>
    <recommendedName>
        <fullName evidence="6">Yip1 domain-containing protein</fullName>
    </recommendedName>
</protein>
<feature type="transmembrane region" description="Helical" evidence="5">
    <location>
        <begin position="22"/>
        <end position="43"/>
    </location>
</feature>
<proteinExistence type="predicted"/>
<sequence length="217" mass="24567">MRNLIRIIYEPDKVFEEEQKPWAPLFMGLLLSLLFFVGIQLLLREEILSNAMKRVAELPEDQKSNALLILNSPRRIIFGLVTILIFYPLKVALLALIYNIAVPIFGGELPYSKSFTIFSFSSYISSLSTLIKLPVALITKNPLVRIDLGVFFASKTSYLATVASQVDLFTLFALTVAALGLEKYAKVKKEQAFTIVGILWLSYILIVHPLLMVRRIR</sequence>
<evidence type="ECO:0000313" key="7">
    <source>
        <dbReference type="EMBL" id="HEN28827.1"/>
    </source>
</evidence>
<keyword evidence="4 5" id="KW-0472">Membrane</keyword>
<accession>A0A7C2K3F8</accession>
<evidence type="ECO:0000256" key="3">
    <source>
        <dbReference type="ARBA" id="ARBA00022989"/>
    </source>
</evidence>
<gene>
    <name evidence="7" type="ORF">ENQ77_09340</name>
    <name evidence="8" type="ORF">ENU66_07835</name>
</gene>
<feature type="domain" description="Yip1" evidence="6">
    <location>
        <begin position="7"/>
        <end position="206"/>
    </location>
</feature>
<feature type="transmembrane region" description="Helical" evidence="5">
    <location>
        <begin position="120"/>
        <end position="138"/>
    </location>
</feature>
<dbReference type="GO" id="GO:0016020">
    <property type="term" value="C:membrane"/>
    <property type="evidence" value="ECO:0007669"/>
    <property type="project" value="UniProtKB-SubCell"/>
</dbReference>
<dbReference type="Pfam" id="PF04893">
    <property type="entry name" value="Yip1"/>
    <property type="match status" value="1"/>
</dbReference>
<evidence type="ECO:0000256" key="2">
    <source>
        <dbReference type="ARBA" id="ARBA00022692"/>
    </source>
</evidence>
<feature type="transmembrane region" description="Helical" evidence="5">
    <location>
        <begin position="158"/>
        <end position="180"/>
    </location>
</feature>
<evidence type="ECO:0000259" key="6">
    <source>
        <dbReference type="Pfam" id="PF04893"/>
    </source>
</evidence>
<organism evidence="7">
    <name type="scientific">candidate division WOR-3 bacterium</name>
    <dbReference type="NCBI Taxonomy" id="2052148"/>
    <lineage>
        <taxon>Bacteria</taxon>
        <taxon>Bacteria division WOR-3</taxon>
    </lineage>
</organism>
<feature type="transmembrane region" description="Helical" evidence="5">
    <location>
        <begin position="192"/>
        <end position="213"/>
    </location>
</feature>
<dbReference type="InterPro" id="IPR006977">
    <property type="entry name" value="Yip1_dom"/>
</dbReference>